<accession>A0ABN2IL57</accession>
<feature type="transmembrane region" description="Helical" evidence="1">
    <location>
        <begin position="157"/>
        <end position="179"/>
    </location>
</feature>
<dbReference type="EMBL" id="BAAANY010000031">
    <property type="protein sequence ID" value="GAA1707203.1"/>
    <property type="molecule type" value="Genomic_DNA"/>
</dbReference>
<feature type="transmembrane region" description="Helical" evidence="1">
    <location>
        <begin position="74"/>
        <end position="94"/>
    </location>
</feature>
<sequence length="185" mass="19076">MSTAATPVAVGSAPALRRLYFVRFAFAVVWAALIVVTGSQFGPAAAALVLLYPLFDVASAIVDVRASKSSSSRWGLYLNIAVSLLTTAGLGVAVTSGIPAILRVWGVWAVVAGLIQLVVGINRRALGGQWPMMLSGGISVIAGTSFLFMAAGPDPSLLNVAGYATLGGIFFLVSALRLGRSISEH</sequence>
<name>A0ABN2IL57_9ACTN</name>
<keyword evidence="3" id="KW-1185">Reference proteome</keyword>
<protein>
    <submittedName>
        <fullName evidence="2">Membrane protein</fullName>
    </submittedName>
</protein>
<keyword evidence="1" id="KW-0472">Membrane</keyword>
<evidence type="ECO:0000313" key="3">
    <source>
        <dbReference type="Proteomes" id="UP001500618"/>
    </source>
</evidence>
<feature type="transmembrane region" description="Helical" evidence="1">
    <location>
        <begin position="20"/>
        <end position="38"/>
    </location>
</feature>
<dbReference type="RefSeq" id="WP_163570907.1">
    <property type="nucleotide sequence ID" value="NZ_BAAANY010000031.1"/>
</dbReference>
<dbReference type="Proteomes" id="UP001500618">
    <property type="component" value="Unassembled WGS sequence"/>
</dbReference>
<keyword evidence="1" id="KW-0812">Transmembrane</keyword>
<comment type="caution">
    <text evidence="2">The sequence shown here is derived from an EMBL/GenBank/DDBJ whole genome shotgun (WGS) entry which is preliminary data.</text>
</comment>
<gene>
    <name evidence="2" type="ORF">GCM10009765_65870</name>
</gene>
<feature type="transmembrane region" description="Helical" evidence="1">
    <location>
        <begin position="133"/>
        <end position="151"/>
    </location>
</feature>
<reference evidence="2 3" key="1">
    <citation type="journal article" date="2019" name="Int. J. Syst. Evol. Microbiol.">
        <title>The Global Catalogue of Microorganisms (GCM) 10K type strain sequencing project: providing services to taxonomists for standard genome sequencing and annotation.</title>
        <authorList>
            <consortium name="The Broad Institute Genomics Platform"/>
            <consortium name="The Broad Institute Genome Sequencing Center for Infectious Disease"/>
            <person name="Wu L."/>
            <person name="Ma J."/>
        </authorList>
    </citation>
    <scope>NUCLEOTIDE SEQUENCE [LARGE SCALE GENOMIC DNA]</scope>
    <source>
        <strain evidence="2 3">JCM 14718</strain>
    </source>
</reference>
<evidence type="ECO:0000313" key="2">
    <source>
        <dbReference type="EMBL" id="GAA1707203.1"/>
    </source>
</evidence>
<evidence type="ECO:0000256" key="1">
    <source>
        <dbReference type="SAM" id="Phobius"/>
    </source>
</evidence>
<organism evidence="2 3">
    <name type="scientific">Fodinicola feengrottensis</name>
    <dbReference type="NCBI Taxonomy" id="435914"/>
    <lineage>
        <taxon>Bacteria</taxon>
        <taxon>Bacillati</taxon>
        <taxon>Actinomycetota</taxon>
        <taxon>Actinomycetes</taxon>
        <taxon>Mycobacteriales</taxon>
        <taxon>Fodinicola</taxon>
    </lineage>
</organism>
<feature type="transmembrane region" description="Helical" evidence="1">
    <location>
        <begin position="100"/>
        <end position="121"/>
    </location>
</feature>
<proteinExistence type="predicted"/>
<feature type="transmembrane region" description="Helical" evidence="1">
    <location>
        <begin position="44"/>
        <end position="62"/>
    </location>
</feature>
<keyword evidence="1" id="KW-1133">Transmembrane helix</keyword>